<protein>
    <submittedName>
        <fullName evidence="10">SH3 domain protein</fullName>
    </submittedName>
</protein>
<dbReference type="InterPro" id="IPR016476">
    <property type="entry name" value="SH3_dom_pro"/>
</dbReference>
<evidence type="ECO:0000313" key="10">
    <source>
        <dbReference type="EMBL" id="SFC44601.1"/>
    </source>
</evidence>
<dbReference type="RefSeq" id="WP_091982697.1">
    <property type="nucleotide sequence ID" value="NZ_FOLO01000009.1"/>
</dbReference>
<dbReference type="OrthoDB" id="9790951at2"/>
<dbReference type="PIRSF" id="PIRSF006158">
    <property type="entry name" value="UCP006158_SH3"/>
    <property type="match status" value="1"/>
</dbReference>
<organism evidence="10 11">
    <name type="scientific">Pseudoalteromonas denitrificans DSM 6059</name>
    <dbReference type="NCBI Taxonomy" id="1123010"/>
    <lineage>
        <taxon>Bacteria</taxon>
        <taxon>Pseudomonadati</taxon>
        <taxon>Pseudomonadota</taxon>
        <taxon>Gammaproteobacteria</taxon>
        <taxon>Alteromonadales</taxon>
        <taxon>Pseudoalteromonadaceae</taxon>
        <taxon>Pseudoalteromonas</taxon>
    </lineage>
</organism>
<dbReference type="STRING" id="1123010.SAMN02745724_01686"/>
<dbReference type="AlphaFoldDB" id="A0A1I1J8Z9"/>
<feature type="transmembrane region" description="Helical" evidence="7">
    <location>
        <begin position="173"/>
        <end position="195"/>
    </location>
</feature>
<evidence type="ECO:0000256" key="3">
    <source>
        <dbReference type="ARBA" id="ARBA00022729"/>
    </source>
</evidence>
<evidence type="ECO:0000256" key="7">
    <source>
        <dbReference type="SAM" id="Phobius"/>
    </source>
</evidence>
<dbReference type="Pfam" id="PF08239">
    <property type="entry name" value="SH3_3"/>
    <property type="match status" value="1"/>
</dbReference>
<keyword evidence="6" id="KW-0175">Coiled coil</keyword>
<dbReference type="InterPro" id="IPR003646">
    <property type="entry name" value="SH3-like_bac-type"/>
</dbReference>
<name>A0A1I1J8Z9_9GAMM</name>
<dbReference type="Gene3D" id="2.30.30.40">
    <property type="entry name" value="SH3 Domains"/>
    <property type="match status" value="1"/>
</dbReference>
<reference evidence="10 11" key="1">
    <citation type="submission" date="2016-10" db="EMBL/GenBank/DDBJ databases">
        <authorList>
            <person name="de Groot N.N."/>
        </authorList>
    </citation>
    <scope>NUCLEOTIDE SEQUENCE [LARGE SCALE GENOMIC DNA]</scope>
    <source>
        <strain evidence="10 11">DSM 6059</strain>
    </source>
</reference>
<feature type="chain" id="PRO_5011520735" evidence="8">
    <location>
        <begin position="21"/>
        <end position="204"/>
    </location>
</feature>
<comment type="subcellular location">
    <subcellularLocation>
        <location evidence="1">Membrane</location>
        <topology evidence="1">Single-pass membrane protein</topology>
    </subcellularLocation>
</comment>
<keyword evidence="3 8" id="KW-0732">Signal</keyword>
<evidence type="ECO:0000256" key="4">
    <source>
        <dbReference type="ARBA" id="ARBA00022989"/>
    </source>
</evidence>
<evidence type="ECO:0000256" key="5">
    <source>
        <dbReference type="ARBA" id="ARBA00023136"/>
    </source>
</evidence>
<keyword evidence="5 7" id="KW-0472">Membrane</keyword>
<keyword evidence="11" id="KW-1185">Reference proteome</keyword>
<dbReference type="GO" id="GO:0016020">
    <property type="term" value="C:membrane"/>
    <property type="evidence" value="ECO:0007669"/>
    <property type="project" value="UniProtKB-SubCell"/>
</dbReference>
<feature type="coiled-coil region" evidence="6">
    <location>
        <begin position="106"/>
        <end position="168"/>
    </location>
</feature>
<dbReference type="Proteomes" id="UP000198862">
    <property type="component" value="Unassembled WGS sequence"/>
</dbReference>
<keyword evidence="4 7" id="KW-1133">Transmembrane helix</keyword>
<evidence type="ECO:0000256" key="8">
    <source>
        <dbReference type="SAM" id="SignalP"/>
    </source>
</evidence>
<evidence type="ECO:0000313" key="11">
    <source>
        <dbReference type="Proteomes" id="UP000198862"/>
    </source>
</evidence>
<feature type="signal peptide" evidence="8">
    <location>
        <begin position="1"/>
        <end position="20"/>
    </location>
</feature>
<evidence type="ECO:0000256" key="6">
    <source>
        <dbReference type="SAM" id="Coils"/>
    </source>
</evidence>
<keyword evidence="2 7" id="KW-0812">Transmembrane</keyword>
<feature type="domain" description="SH3b" evidence="9">
    <location>
        <begin position="35"/>
        <end position="100"/>
    </location>
</feature>
<evidence type="ECO:0000256" key="2">
    <source>
        <dbReference type="ARBA" id="ARBA00022692"/>
    </source>
</evidence>
<evidence type="ECO:0000256" key="1">
    <source>
        <dbReference type="ARBA" id="ARBA00004167"/>
    </source>
</evidence>
<dbReference type="SMART" id="SM00287">
    <property type="entry name" value="SH3b"/>
    <property type="match status" value="1"/>
</dbReference>
<evidence type="ECO:0000259" key="9">
    <source>
        <dbReference type="PROSITE" id="PS51781"/>
    </source>
</evidence>
<proteinExistence type="predicted"/>
<sequence length="204" mass="22896">MLKPIIFIITFLSLMAQVQAEEGSDLTKTDSEIDQKAYVIDSLYIYMHAGAGKNFRILGSINAGTELNLLEQNDDSGYSKVKDTKGRTGWIDKRFISKTPGLAFQNQELVESITNIQNELRNMQIQAPKMEQKSALLLTKNTELQSKINILQQKIDQQNSLKQATSEKEKKQLLLYGGGIAFTGLLIGVLLTLMLSRRKRTGWA</sequence>
<dbReference type="NCBIfam" id="TIGR04211">
    <property type="entry name" value="SH3_and_anchor"/>
    <property type="match status" value="1"/>
</dbReference>
<gene>
    <name evidence="10" type="ORF">SAMN02745724_01686</name>
</gene>
<dbReference type="PROSITE" id="PS51781">
    <property type="entry name" value="SH3B"/>
    <property type="match status" value="1"/>
</dbReference>
<dbReference type="EMBL" id="FOLO01000009">
    <property type="protein sequence ID" value="SFC44601.1"/>
    <property type="molecule type" value="Genomic_DNA"/>
</dbReference>
<accession>A0A1I1J8Z9</accession>